<feature type="transmembrane region" description="Helical" evidence="9">
    <location>
        <begin position="77"/>
        <end position="98"/>
    </location>
</feature>
<reference evidence="12 13" key="1">
    <citation type="journal article" date="2019" name="Sci. Data">
        <title>Hybrid genome assembly and annotation of Danionella translucida.</title>
        <authorList>
            <person name="Kadobianskyi M."/>
            <person name="Schulze L."/>
            <person name="Schuelke M."/>
            <person name="Judkewitz B."/>
        </authorList>
    </citation>
    <scope>NUCLEOTIDE SEQUENCE [LARGE SCALE GENOMIC DNA]</scope>
    <source>
        <strain evidence="12 13">Bolton</strain>
    </source>
</reference>
<dbReference type="GO" id="GO:0007267">
    <property type="term" value="P:cell-cell signaling"/>
    <property type="evidence" value="ECO:0007669"/>
    <property type="project" value="TreeGrafter"/>
</dbReference>
<keyword evidence="3" id="KW-1003">Cell membrane</keyword>
<keyword evidence="13" id="KW-1185">Reference proteome</keyword>
<dbReference type="OrthoDB" id="10061722at2759"/>
<dbReference type="Pfam" id="PF00029">
    <property type="entry name" value="Connexin"/>
    <property type="match status" value="1"/>
</dbReference>
<dbReference type="PRINTS" id="PR00206">
    <property type="entry name" value="CONNEXIN"/>
</dbReference>
<dbReference type="SMART" id="SM01089">
    <property type="entry name" value="Connexin_CCC"/>
    <property type="match status" value="1"/>
</dbReference>
<keyword evidence="4 9" id="KW-0812">Transmembrane</keyword>
<dbReference type="PANTHER" id="PTHR11984">
    <property type="entry name" value="CONNEXIN"/>
    <property type="match status" value="1"/>
</dbReference>
<feature type="transmembrane region" description="Helical" evidence="9">
    <location>
        <begin position="225"/>
        <end position="243"/>
    </location>
</feature>
<feature type="domain" description="Connexin N-terminal" evidence="10">
    <location>
        <begin position="43"/>
        <end position="76"/>
    </location>
</feature>
<dbReference type="InterPro" id="IPR000500">
    <property type="entry name" value="Connexin"/>
</dbReference>
<dbReference type="EMBL" id="SRMA01027364">
    <property type="protein sequence ID" value="TRY54102.1"/>
    <property type="molecule type" value="Genomic_DNA"/>
</dbReference>
<evidence type="ECO:0000256" key="8">
    <source>
        <dbReference type="ARBA" id="ARBA00023136"/>
    </source>
</evidence>
<evidence type="ECO:0000256" key="7">
    <source>
        <dbReference type="ARBA" id="ARBA00022989"/>
    </source>
</evidence>
<keyword evidence="5" id="KW-0303">Gap junction</keyword>
<dbReference type="GO" id="GO:0005922">
    <property type="term" value="C:connexin complex"/>
    <property type="evidence" value="ECO:0007669"/>
    <property type="project" value="InterPro"/>
</dbReference>
<evidence type="ECO:0008006" key="14">
    <source>
        <dbReference type="Google" id="ProtNLM"/>
    </source>
</evidence>
<evidence type="ECO:0000259" key="11">
    <source>
        <dbReference type="SMART" id="SM01089"/>
    </source>
</evidence>
<gene>
    <name evidence="12" type="ORF">DNTS_031153</name>
</gene>
<sequence>MGDWSILGRFLTEVQNHSTVIGKIWLTVLLIFRILLVTLVGDAVYSDEQSKFTCNTLQPGCNNVCYDTFAPVSHLRFWVFQIVLVSTPSIFYIIYVLHKITKDEKLEMERVQAEASLSGRPAQNGVTLAYGAQGEEWSAHDEESVEQSLLHEDFGEVSKDPTTLSSQVLLIYIVHVLIRTILEITFLVGQYYLFGFEVPHLFRCQTYPCPTRTDCFVSRATEKTIFLNFMFSISLGCFLLNIVELHYLGWIYVFRMLCAACFLCFRSERNMCPQANPLLLRLKHSMRGRLVLQSPANTRSQEKTAMALLSQGPAISFETDSTLECNSKRNPEERERMRLKLVRFTGKKSWL</sequence>
<dbReference type="InterPro" id="IPR038359">
    <property type="entry name" value="Connexin_N_sf"/>
</dbReference>
<evidence type="ECO:0000256" key="4">
    <source>
        <dbReference type="ARBA" id="ARBA00022692"/>
    </source>
</evidence>
<feature type="domain" description="Connexin cysteine-rich" evidence="11">
    <location>
        <begin position="182"/>
        <end position="248"/>
    </location>
</feature>
<evidence type="ECO:0000313" key="12">
    <source>
        <dbReference type="EMBL" id="TRY54102.1"/>
    </source>
</evidence>
<protein>
    <recommendedName>
        <fullName evidence="14">Gap junction protein</fullName>
    </recommendedName>
</protein>
<dbReference type="InterPro" id="IPR017990">
    <property type="entry name" value="Connexin_CS"/>
</dbReference>
<evidence type="ECO:0000259" key="10">
    <source>
        <dbReference type="SMART" id="SM00037"/>
    </source>
</evidence>
<evidence type="ECO:0000313" key="13">
    <source>
        <dbReference type="Proteomes" id="UP000316079"/>
    </source>
</evidence>
<comment type="subcellular location">
    <subcellularLocation>
        <location evidence="1">Cell junction</location>
        <location evidence="1">Gap junction</location>
    </subcellularLocation>
    <subcellularLocation>
        <location evidence="2">Cell membrane</location>
        <topology evidence="2">Multi-pass membrane protein</topology>
    </subcellularLocation>
</comment>
<dbReference type="Gene3D" id="1.20.1440.80">
    <property type="entry name" value="Gap junction channel protein cysteine-rich domain"/>
    <property type="match status" value="1"/>
</dbReference>
<evidence type="ECO:0000256" key="3">
    <source>
        <dbReference type="ARBA" id="ARBA00022475"/>
    </source>
</evidence>
<dbReference type="Proteomes" id="UP000316079">
    <property type="component" value="Unassembled WGS sequence"/>
</dbReference>
<dbReference type="InterPro" id="IPR013092">
    <property type="entry name" value="Connexin_N"/>
</dbReference>
<dbReference type="PROSITE" id="PS00407">
    <property type="entry name" value="CONNEXINS_1"/>
    <property type="match status" value="1"/>
</dbReference>
<dbReference type="AlphaFoldDB" id="A0A553MLN9"/>
<accession>A0A553MLN9</accession>
<proteinExistence type="predicted"/>
<evidence type="ECO:0000256" key="6">
    <source>
        <dbReference type="ARBA" id="ARBA00022949"/>
    </source>
</evidence>
<dbReference type="GO" id="GO:0005243">
    <property type="term" value="F:gap junction channel activity"/>
    <property type="evidence" value="ECO:0007669"/>
    <property type="project" value="TreeGrafter"/>
</dbReference>
<dbReference type="SMART" id="SM00037">
    <property type="entry name" value="CNX"/>
    <property type="match status" value="1"/>
</dbReference>
<keyword evidence="6" id="KW-0965">Cell junction</keyword>
<evidence type="ECO:0000256" key="2">
    <source>
        <dbReference type="ARBA" id="ARBA00004651"/>
    </source>
</evidence>
<keyword evidence="8 9" id="KW-0472">Membrane</keyword>
<dbReference type="STRING" id="623744.A0A553MLN9"/>
<evidence type="ECO:0000256" key="9">
    <source>
        <dbReference type="SAM" id="Phobius"/>
    </source>
</evidence>
<evidence type="ECO:0000256" key="1">
    <source>
        <dbReference type="ARBA" id="ARBA00004610"/>
    </source>
</evidence>
<dbReference type="InterPro" id="IPR019570">
    <property type="entry name" value="Connexin_CCC"/>
</dbReference>
<dbReference type="PANTHER" id="PTHR11984:SF50">
    <property type="entry name" value="GAP JUNCTION DELTA-2 PROTEIN-LIKE"/>
    <property type="match status" value="1"/>
</dbReference>
<evidence type="ECO:0000256" key="5">
    <source>
        <dbReference type="ARBA" id="ARBA00022868"/>
    </source>
</evidence>
<feature type="transmembrane region" description="Helical" evidence="9">
    <location>
        <begin position="20"/>
        <end position="41"/>
    </location>
</feature>
<keyword evidence="7 9" id="KW-1133">Transmembrane helix</keyword>
<name>A0A553MLN9_9TELE</name>
<comment type="caution">
    <text evidence="12">The sequence shown here is derived from an EMBL/GenBank/DDBJ whole genome shotgun (WGS) entry which is preliminary data.</text>
</comment>
<organism evidence="12 13">
    <name type="scientific">Danionella cerebrum</name>
    <dbReference type="NCBI Taxonomy" id="2873325"/>
    <lineage>
        <taxon>Eukaryota</taxon>
        <taxon>Metazoa</taxon>
        <taxon>Chordata</taxon>
        <taxon>Craniata</taxon>
        <taxon>Vertebrata</taxon>
        <taxon>Euteleostomi</taxon>
        <taxon>Actinopterygii</taxon>
        <taxon>Neopterygii</taxon>
        <taxon>Teleostei</taxon>
        <taxon>Ostariophysi</taxon>
        <taxon>Cypriniformes</taxon>
        <taxon>Danionidae</taxon>
        <taxon>Danioninae</taxon>
        <taxon>Danionella</taxon>
    </lineage>
</organism>